<dbReference type="Pfam" id="PF00877">
    <property type="entry name" value="NLPC_P60"/>
    <property type="match status" value="1"/>
</dbReference>
<dbReference type="AlphaFoldDB" id="A0A6J6GVD9"/>
<protein>
    <submittedName>
        <fullName evidence="6">Unannotated protein</fullName>
    </submittedName>
</protein>
<dbReference type="EMBL" id="CAEZUP010000022">
    <property type="protein sequence ID" value="CAB4605291.1"/>
    <property type="molecule type" value="Genomic_DNA"/>
</dbReference>
<comment type="similarity">
    <text evidence="1">Belongs to the peptidase C40 family.</text>
</comment>
<evidence type="ECO:0000256" key="3">
    <source>
        <dbReference type="ARBA" id="ARBA00022801"/>
    </source>
</evidence>
<dbReference type="SUPFAM" id="SSF54001">
    <property type="entry name" value="Cysteine proteinases"/>
    <property type="match status" value="1"/>
</dbReference>
<dbReference type="GO" id="GO:0008234">
    <property type="term" value="F:cysteine-type peptidase activity"/>
    <property type="evidence" value="ECO:0007669"/>
    <property type="project" value="UniProtKB-KW"/>
</dbReference>
<keyword evidence="2" id="KW-0645">Protease</keyword>
<dbReference type="GO" id="GO:0006508">
    <property type="term" value="P:proteolysis"/>
    <property type="evidence" value="ECO:0007669"/>
    <property type="project" value="UniProtKB-KW"/>
</dbReference>
<evidence type="ECO:0000256" key="1">
    <source>
        <dbReference type="ARBA" id="ARBA00007074"/>
    </source>
</evidence>
<dbReference type="PROSITE" id="PS51935">
    <property type="entry name" value="NLPC_P60"/>
    <property type="match status" value="1"/>
</dbReference>
<evidence type="ECO:0000256" key="2">
    <source>
        <dbReference type="ARBA" id="ARBA00022670"/>
    </source>
</evidence>
<evidence type="ECO:0000259" key="5">
    <source>
        <dbReference type="PROSITE" id="PS51935"/>
    </source>
</evidence>
<dbReference type="InterPro" id="IPR051202">
    <property type="entry name" value="Peptidase_C40"/>
</dbReference>
<organism evidence="6">
    <name type="scientific">freshwater metagenome</name>
    <dbReference type="NCBI Taxonomy" id="449393"/>
    <lineage>
        <taxon>unclassified sequences</taxon>
        <taxon>metagenomes</taxon>
        <taxon>ecological metagenomes</taxon>
    </lineage>
</organism>
<gene>
    <name evidence="6" type="ORF">UFOPK1835_00721</name>
</gene>
<evidence type="ECO:0000256" key="4">
    <source>
        <dbReference type="ARBA" id="ARBA00022807"/>
    </source>
</evidence>
<dbReference type="InterPro" id="IPR000064">
    <property type="entry name" value="NLP_P60_dom"/>
</dbReference>
<reference evidence="6" key="1">
    <citation type="submission" date="2020-05" db="EMBL/GenBank/DDBJ databases">
        <authorList>
            <person name="Chiriac C."/>
            <person name="Salcher M."/>
            <person name="Ghai R."/>
            <person name="Kavagutti S V."/>
        </authorList>
    </citation>
    <scope>NUCLEOTIDE SEQUENCE</scope>
</reference>
<keyword evidence="3" id="KW-0378">Hydrolase</keyword>
<accession>A0A6J6GVD9</accession>
<dbReference type="InterPro" id="IPR038765">
    <property type="entry name" value="Papain-like_cys_pep_sf"/>
</dbReference>
<dbReference type="PANTHER" id="PTHR47053">
    <property type="entry name" value="MUREIN DD-ENDOPEPTIDASE MEPH-RELATED"/>
    <property type="match status" value="1"/>
</dbReference>
<keyword evidence="4" id="KW-0788">Thiol protease</keyword>
<sequence>MTSSAVTGSRPVRSGSARRTSLRRTMFRGAIAVGVIATSLGFVPARAEAVDIGSLPAAAASAANVVDSVTPSSAIVSSGTSPEITASVFRRAVIEVVLQTAITKLGTPYSYGASGPGAFDCSGFTRWAWQQMGVTLAHNSVAQWAQVEHIDLADLQPGDLVFNWDAGESSPGHVGLYVGDGTMIHSPNGGGQVRFDPITWWTGSTLGAGRVL</sequence>
<proteinExistence type="inferred from homology"/>
<evidence type="ECO:0000313" key="6">
    <source>
        <dbReference type="EMBL" id="CAB4605291.1"/>
    </source>
</evidence>
<name>A0A6J6GVD9_9ZZZZ</name>
<dbReference type="PANTHER" id="PTHR47053:SF1">
    <property type="entry name" value="MUREIN DD-ENDOPEPTIDASE MEPH-RELATED"/>
    <property type="match status" value="1"/>
</dbReference>
<dbReference type="Gene3D" id="3.90.1720.10">
    <property type="entry name" value="endopeptidase domain like (from Nostoc punctiforme)"/>
    <property type="match status" value="1"/>
</dbReference>
<feature type="domain" description="NlpC/P60" evidence="5">
    <location>
        <begin position="91"/>
        <end position="212"/>
    </location>
</feature>